<protein>
    <recommendedName>
        <fullName evidence="4">IS110 family transposase</fullName>
    </recommendedName>
</protein>
<evidence type="ECO:0000313" key="2">
    <source>
        <dbReference type="EMBL" id="MEX0409757.1"/>
    </source>
</evidence>
<accession>A0ABV3SSG5</accession>
<sequence>CFSTIRHGSSSCGEDRLGPSEQPSDAQCRANHLTGRGGHTVLPLANKMARTIWALLVKGGIYRAPALMTKA</sequence>
<comment type="caution">
    <text evidence="2">The sequence shown here is derived from an EMBL/GenBank/DDBJ whole genome shotgun (WGS) entry which is preliminary data.</text>
</comment>
<dbReference type="Proteomes" id="UP001556692">
    <property type="component" value="Unassembled WGS sequence"/>
</dbReference>
<reference evidence="2 3" key="1">
    <citation type="submission" date="2024-05" db="EMBL/GenBank/DDBJ databases">
        <authorList>
            <person name="Jiang F."/>
        </authorList>
    </citation>
    <scope>NUCLEOTIDE SEQUENCE [LARGE SCALE GENOMIC DNA]</scope>
    <source>
        <strain evidence="2 3">LZ166</strain>
    </source>
</reference>
<gene>
    <name evidence="2" type="ORF">ABGN05_29410</name>
</gene>
<keyword evidence="3" id="KW-1185">Reference proteome</keyword>
<name>A0ABV3SSG5_9HYPH</name>
<feature type="non-terminal residue" evidence="2">
    <location>
        <position position="1"/>
    </location>
</feature>
<feature type="region of interest" description="Disordered" evidence="1">
    <location>
        <begin position="1"/>
        <end position="32"/>
    </location>
</feature>
<evidence type="ECO:0000256" key="1">
    <source>
        <dbReference type="SAM" id="MobiDB-lite"/>
    </source>
</evidence>
<dbReference type="EMBL" id="JBDPGJ010000012">
    <property type="protein sequence ID" value="MEX0409757.1"/>
    <property type="molecule type" value="Genomic_DNA"/>
</dbReference>
<feature type="compositionally biased region" description="Polar residues" evidence="1">
    <location>
        <begin position="1"/>
        <end position="12"/>
    </location>
</feature>
<evidence type="ECO:0008006" key="4">
    <source>
        <dbReference type="Google" id="ProtNLM"/>
    </source>
</evidence>
<evidence type="ECO:0000313" key="3">
    <source>
        <dbReference type="Proteomes" id="UP001556692"/>
    </source>
</evidence>
<organism evidence="2 3">
    <name type="scientific">Aquibium pacificus</name>
    <dbReference type="NCBI Taxonomy" id="3153579"/>
    <lineage>
        <taxon>Bacteria</taxon>
        <taxon>Pseudomonadati</taxon>
        <taxon>Pseudomonadota</taxon>
        <taxon>Alphaproteobacteria</taxon>
        <taxon>Hyphomicrobiales</taxon>
        <taxon>Phyllobacteriaceae</taxon>
        <taxon>Aquibium</taxon>
    </lineage>
</organism>
<proteinExistence type="predicted"/>